<feature type="transmembrane region" description="Helical" evidence="7">
    <location>
        <begin position="205"/>
        <end position="226"/>
    </location>
</feature>
<evidence type="ECO:0000313" key="10">
    <source>
        <dbReference type="Proteomes" id="UP000004946"/>
    </source>
</evidence>
<dbReference type="PROSITE" id="PS50928">
    <property type="entry name" value="ABC_TM1"/>
    <property type="match status" value="1"/>
</dbReference>
<accession>E6K144</accession>
<dbReference type="InterPro" id="IPR050809">
    <property type="entry name" value="UgpAE/MalFG_permease"/>
</dbReference>
<sequence>MKWIYKAQSRVEDFMITMTGKSIRKWWALFTLPTFVAFIIGFVAPFLIGVWLSFCDFTTITDATFVGASNYQHIWDDGTFLHSLLFTVAFTIVTTIIINILAFAVAYMFTKAMKGATIFRSVFFMPNLIGGIILGWIWQIIINGILSNWGKSLTYSAKYGFWGLVILVCWQQIGYMMVVYIAGLQSLPTDVLEAAQVDGASPSQTMFKVIIPLMMPSITVCTFLTVTNGFKLYDQNLALTAGNPAHQSEMLALNIFNTFYGRVGFEGVGQAKAVIFFIIVAVIALIQNRLTTSKEVLA</sequence>
<evidence type="ECO:0000256" key="2">
    <source>
        <dbReference type="ARBA" id="ARBA00022448"/>
    </source>
</evidence>
<feature type="transmembrane region" description="Helical" evidence="7">
    <location>
        <begin position="122"/>
        <end position="141"/>
    </location>
</feature>
<evidence type="ECO:0000256" key="5">
    <source>
        <dbReference type="ARBA" id="ARBA00022989"/>
    </source>
</evidence>
<keyword evidence="10" id="KW-1185">Reference proteome</keyword>
<dbReference type="Pfam" id="PF00528">
    <property type="entry name" value="BPD_transp_1"/>
    <property type="match status" value="1"/>
</dbReference>
<feature type="transmembrane region" description="Helical" evidence="7">
    <location>
        <begin position="84"/>
        <end position="110"/>
    </location>
</feature>
<dbReference type="PANTHER" id="PTHR43227:SF11">
    <property type="entry name" value="BLL4140 PROTEIN"/>
    <property type="match status" value="1"/>
</dbReference>
<protein>
    <submittedName>
        <fullName evidence="9">ABC transporter, permease protein</fullName>
    </submittedName>
</protein>
<dbReference type="Proteomes" id="UP000004946">
    <property type="component" value="Chromosome"/>
</dbReference>
<keyword evidence="5 7" id="KW-1133">Transmembrane helix</keyword>
<reference evidence="9 10" key="1">
    <citation type="submission" date="2010-12" db="EMBL/GenBank/DDBJ databases">
        <authorList>
            <person name="Muzny D."/>
            <person name="Qin X."/>
            <person name="Buhay C."/>
            <person name="Dugan-Rocha S."/>
            <person name="Ding Y."/>
            <person name="Chen G."/>
            <person name="Hawes A."/>
            <person name="Holder M."/>
            <person name="Jhangiani S."/>
            <person name="Johnson A."/>
            <person name="Khan Z."/>
            <person name="Li Z."/>
            <person name="Liu W."/>
            <person name="Liu X."/>
            <person name="Perez L."/>
            <person name="Shen H."/>
            <person name="Wang Q."/>
            <person name="Watt J."/>
            <person name="Xi L."/>
            <person name="Xin Y."/>
            <person name="Zhou J."/>
            <person name="Deng J."/>
            <person name="Jiang H."/>
            <person name="Liu Y."/>
            <person name="Qu J."/>
            <person name="Song X.-Z."/>
            <person name="Zhang L."/>
            <person name="Villasana D."/>
            <person name="Johnson A."/>
            <person name="Liu J."/>
            <person name="Liyanage D."/>
            <person name="Lorensuhewa L."/>
            <person name="Robinson T."/>
            <person name="Song A."/>
            <person name="Song B.-B."/>
            <person name="Dinh H."/>
            <person name="Thornton R."/>
            <person name="Coyle M."/>
            <person name="Francisco L."/>
            <person name="Jackson L."/>
            <person name="Javaid M."/>
            <person name="Korchina V."/>
            <person name="Kovar C."/>
            <person name="Mata R."/>
            <person name="Mathew T."/>
            <person name="Ngo R."/>
            <person name="Nguyen L."/>
            <person name="Nguyen N."/>
            <person name="Okwuonu G."/>
            <person name="Ongeri F."/>
            <person name="Pham C."/>
            <person name="Simmons D."/>
            <person name="Wilczek-Boney K."/>
            <person name="Hale W."/>
            <person name="Jakkamsetti A."/>
            <person name="Pham P."/>
            <person name="Ruth R."/>
            <person name="San Lucas F."/>
            <person name="Warren J."/>
            <person name="Zhang J."/>
            <person name="Zhao Z."/>
            <person name="Zhou C."/>
            <person name="Zhu D."/>
            <person name="Lee S."/>
            <person name="Bess C."/>
            <person name="Blankenburg K."/>
            <person name="Forbes L."/>
            <person name="Fu Q."/>
            <person name="Gubbala S."/>
            <person name="Hirani K."/>
            <person name="Jayaseelan J.C."/>
            <person name="Lara F."/>
            <person name="Munidasa M."/>
            <person name="Palculict T."/>
            <person name="Patil S."/>
            <person name="Pu L.-L."/>
            <person name="Saada N."/>
            <person name="Tang L."/>
            <person name="Weissenberger G."/>
            <person name="Zhu Y."/>
            <person name="Hemphill L."/>
            <person name="Shang Y."/>
            <person name="Youmans B."/>
            <person name="Ayvaz T."/>
            <person name="Ross M."/>
            <person name="Santibanez J."/>
            <person name="Aqrawi P."/>
            <person name="Gross S."/>
            <person name="Joshi V."/>
            <person name="Fowler G."/>
            <person name="Nazareth L."/>
            <person name="Reid J."/>
            <person name="Worley K."/>
            <person name="Petrosino J."/>
            <person name="Highlander S."/>
            <person name="Gibbs R."/>
        </authorList>
    </citation>
    <scope>NUCLEOTIDE SEQUENCE [LARGE SCALE GENOMIC DNA]</scope>
    <source>
        <strain evidence="9 10">DSM 10105</strain>
    </source>
</reference>
<dbReference type="InterPro" id="IPR035906">
    <property type="entry name" value="MetI-like_sf"/>
</dbReference>
<feature type="transmembrane region" description="Helical" evidence="7">
    <location>
        <begin position="267"/>
        <end position="286"/>
    </location>
</feature>
<evidence type="ECO:0000313" key="9">
    <source>
        <dbReference type="EMBL" id="EFT83525.1"/>
    </source>
</evidence>
<evidence type="ECO:0000256" key="4">
    <source>
        <dbReference type="ARBA" id="ARBA00022692"/>
    </source>
</evidence>
<evidence type="ECO:0000256" key="6">
    <source>
        <dbReference type="ARBA" id="ARBA00023136"/>
    </source>
</evidence>
<dbReference type="PANTHER" id="PTHR43227">
    <property type="entry name" value="BLL4140 PROTEIN"/>
    <property type="match status" value="1"/>
</dbReference>
<dbReference type="SUPFAM" id="SSF161098">
    <property type="entry name" value="MetI-like"/>
    <property type="match status" value="1"/>
</dbReference>
<organism evidence="9 10">
    <name type="scientific">Parascardovia denticolens DSM 10105 = JCM 12538</name>
    <dbReference type="NCBI Taxonomy" id="864564"/>
    <lineage>
        <taxon>Bacteria</taxon>
        <taxon>Bacillati</taxon>
        <taxon>Actinomycetota</taxon>
        <taxon>Actinomycetes</taxon>
        <taxon>Bifidobacteriales</taxon>
        <taxon>Bifidobacteriaceae</taxon>
        <taxon>Parascardovia</taxon>
    </lineage>
</organism>
<keyword evidence="2 7" id="KW-0813">Transport</keyword>
<evidence type="ECO:0000256" key="3">
    <source>
        <dbReference type="ARBA" id="ARBA00022475"/>
    </source>
</evidence>
<dbReference type="AlphaFoldDB" id="E6K144"/>
<comment type="subcellular location">
    <subcellularLocation>
        <location evidence="1 7">Cell membrane</location>
        <topology evidence="1 7">Multi-pass membrane protein</topology>
    </subcellularLocation>
</comment>
<evidence type="ECO:0000256" key="1">
    <source>
        <dbReference type="ARBA" id="ARBA00004651"/>
    </source>
</evidence>
<dbReference type="GO" id="GO:0055085">
    <property type="term" value="P:transmembrane transport"/>
    <property type="evidence" value="ECO:0007669"/>
    <property type="project" value="InterPro"/>
</dbReference>
<keyword evidence="6 7" id="KW-0472">Membrane</keyword>
<name>E6K144_PARDN</name>
<keyword evidence="3" id="KW-1003">Cell membrane</keyword>
<dbReference type="InterPro" id="IPR000515">
    <property type="entry name" value="MetI-like"/>
</dbReference>
<dbReference type="CDD" id="cd06261">
    <property type="entry name" value="TM_PBP2"/>
    <property type="match status" value="1"/>
</dbReference>
<proteinExistence type="inferred from homology"/>
<dbReference type="GO" id="GO:0005886">
    <property type="term" value="C:plasma membrane"/>
    <property type="evidence" value="ECO:0007669"/>
    <property type="project" value="UniProtKB-SubCell"/>
</dbReference>
<keyword evidence="4 7" id="KW-0812">Transmembrane</keyword>
<dbReference type="eggNOG" id="COG1175">
    <property type="taxonomic scope" value="Bacteria"/>
</dbReference>
<dbReference type="EMBL" id="AEON01000001">
    <property type="protein sequence ID" value="EFT83525.1"/>
    <property type="molecule type" value="Genomic_DNA"/>
</dbReference>
<evidence type="ECO:0000259" key="8">
    <source>
        <dbReference type="PROSITE" id="PS50928"/>
    </source>
</evidence>
<dbReference type="Gene3D" id="1.10.3720.10">
    <property type="entry name" value="MetI-like"/>
    <property type="match status" value="1"/>
</dbReference>
<feature type="transmembrane region" description="Helical" evidence="7">
    <location>
        <begin position="161"/>
        <end position="184"/>
    </location>
</feature>
<gene>
    <name evidence="9" type="ORF">HMPREF0620_0530</name>
</gene>
<comment type="similarity">
    <text evidence="7">Belongs to the binding-protein-dependent transport system permease family.</text>
</comment>
<feature type="transmembrane region" description="Helical" evidence="7">
    <location>
        <begin position="26"/>
        <end position="52"/>
    </location>
</feature>
<dbReference type="HOGENOM" id="CLU_016047_0_0_11"/>
<evidence type="ECO:0000256" key="7">
    <source>
        <dbReference type="RuleBase" id="RU363032"/>
    </source>
</evidence>
<feature type="domain" description="ABC transmembrane type-1" evidence="8">
    <location>
        <begin position="84"/>
        <end position="287"/>
    </location>
</feature>
<comment type="caution">
    <text evidence="9">The sequence shown here is derived from an EMBL/GenBank/DDBJ whole genome shotgun (WGS) entry which is preliminary data.</text>
</comment>